<organism evidence="1 2">
    <name type="scientific">Peptoclostridium litorale DSM 5388</name>
    <dbReference type="NCBI Taxonomy" id="1121324"/>
    <lineage>
        <taxon>Bacteria</taxon>
        <taxon>Bacillati</taxon>
        <taxon>Bacillota</taxon>
        <taxon>Clostridia</taxon>
        <taxon>Peptostreptococcales</taxon>
        <taxon>Peptoclostridiaceae</taxon>
        <taxon>Peptoclostridium</taxon>
    </lineage>
</organism>
<proteinExistence type="predicted"/>
<keyword evidence="2" id="KW-1185">Reference proteome</keyword>
<evidence type="ECO:0000313" key="2">
    <source>
        <dbReference type="Proteomes" id="UP000027946"/>
    </source>
</evidence>
<dbReference type="RefSeq" id="WP_159434300.1">
    <property type="nucleotide sequence ID" value="NZ_FSRH01000008.1"/>
</dbReference>
<evidence type="ECO:0000313" key="1">
    <source>
        <dbReference type="EMBL" id="KDR95921.1"/>
    </source>
</evidence>
<reference evidence="1 2" key="1">
    <citation type="submission" date="2014-03" db="EMBL/GenBank/DDBJ databases">
        <title>Genome sequence of Clostridium litorale W6, DSM 5388.</title>
        <authorList>
            <person name="Poehlein A."/>
            <person name="Jagirdar A."/>
            <person name="Khonsari B."/>
            <person name="Chibani C.M."/>
            <person name="Gutierrez Gutierrez D.A."/>
            <person name="Davydova E."/>
            <person name="Alghaithi H.S."/>
            <person name="Nair K.P."/>
            <person name="Dhamotharan K."/>
            <person name="Chandran L."/>
            <person name="G W."/>
            <person name="Daniel R."/>
        </authorList>
    </citation>
    <scope>NUCLEOTIDE SEQUENCE [LARGE SCALE GENOMIC DNA]</scope>
    <source>
        <strain evidence="1 2">W6</strain>
    </source>
</reference>
<sequence length="49" mass="5748">MGILYESISPKIEKIVRRYFEGEDLKAIIEDEKAEIEAETLLKILKHED</sequence>
<accession>A0A069RFX5</accession>
<dbReference type="AlphaFoldDB" id="A0A069RFX5"/>
<name>A0A069RFX5_PEPLI</name>
<comment type="caution">
    <text evidence="1">The sequence shown here is derived from an EMBL/GenBank/DDBJ whole genome shotgun (WGS) entry which is preliminary data.</text>
</comment>
<dbReference type="EMBL" id="JJMM01000008">
    <property type="protein sequence ID" value="KDR95921.1"/>
    <property type="molecule type" value="Genomic_DNA"/>
</dbReference>
<protein>
    <submittedName>
        <fullName evidence="1">Uncharacterized protein</fullName>
    </submittedName>
</protein>
<dbReference type="STRING" id="1121324.CLIT_8c00900"/>
<dbReference type="Proteomes" id="UP000027946">
    <property type="component" value="Unassembled WGS sequence"/>
</dbReference>
<gene>
    <name evidence="1" type="ORF">CLIT_8c00900</name>
</gene>